<sequence length="421" mass="46544">MERRFLSQKGSGVGRGLKEKQVSIADKSVEVIKHTNVVNTSLESFQAISKVHGIHSSTSNEENMNDAESIRAISERFANTAYGFVLEKRMAYPVFANYVRNTWGKYGLVKSVINSSTEILSFQFSSMEGLDAMLENGPCYARALIEIQADIELKDNIVVAMPKPVGEQFYTCNVRVDTGCVGMNTLEMEQRFLSQKGSGVGRGVNEKQVSIADKPVEVSKHTNVVNSSLESFQAISKVHGIHSPTSNEENMNDACTTVKENQEKEKIESKPDKNRKRKKGGKSAINSRELVISKMGSTIADDSFGCTEPGEQRFKKFNNNSSVIRGERLGFNPFGQIETENSLSMGDEHLDTISATESDEVIKSSVENLVPIPSEFEGIPDTMCDVHLDNNHTPLEAKDHFEIVINSNDDISSSDDDSLHE</sequence>
<evidence type="ECO:0000313" key="2">
    <source>
        <dbReference type="EMBL" id="GEU57519.1"/>
    </source>
</evidence>
<dbReference type="AlphaFoldDB" id="A0A6L2L8N9"/>
<protein>
    <submittedName>
        <fullName evidence="2">Zinc knuckle CX2CX4HX4C</fullName>
    </submittedName>
</protein>
<organism evidence="2">
    <name type="scientific">Tanacetum cinerariifolium</name>
    <name type="common">Dalmatian daisy</name>
    <name type="synonym">Chrysanthemum cinerariifolium</name>
    <dbReference type="NCBI Taxonomy" id="118510"/>
    <lineage>
        <taxon>Eukaryota</taxon>
        <taxon>Viridiplantae</taxon>
        <taxon>Streptophyta</taxon>
        <taxon>Embryophyta</taxon>
        <taxon>Tracheophyta</taxon>
        <taxon>Spermatophyta</taxon>
        <taxon>Magnoliopsida</taxon>
        <taxon>eudicotyledons</taxon>
        <taxon>Gunneridae</taxon>
        <taxon>Pentapetalae</taxon>
        <taxon>asterids</taxon>
        <taxon>campanulids</taxon>
        <taxon>Asterales</taxon>
        <taxon>Asteraceae</taxon>
        <taxon>Asteroideae</taxon>
        <taxon>Anthemideae</taxon>
        <taxon>Anthemidinae</taxon>
        <taxon>Tanacetum</taxon>
    </lineage>
</organism>
<accession>A0A6L2L8N9</accession>
<dbReference type="EMBL" id="BKCJ010003844">
    <property type="protein sequence ID" value="GEU57519.1"/>
    <property type="molecule type" value="Genomic_DNA"/>
</dbReference>
<feature type="region of interest" description="Disordered" evidence="1">
    <location>
        <begin position="259"/>
        <end position="284"/>
    </location>
</feature>
<gene>
    <name evidence="2" type="ORF">Tci_029497</name>
</gene>
<reference evidence="2" key="1">
    <citation type="journal article" date="2019" name="Sci. Rep.">
        <title>Draft genome of Tanacetum cinerariifolium, the natural source of mosquito coil.</title>
        <authorList>
            <person name="Yamashiro T."/>
            <person name="Shiraishi A."/>
            <person name="Satake H."/>
            <person name="Nakayama K."/>
        </authorList>
    </citation>
    <scope>NUCLEOTIDE SEQUENCE</scope>
</reference>
<evidence type="ECO:0000256" key="1">
    <source>
        <dbReference type="SAM" id="MobiDB-lite"/>
    </source>
</evidence>
<proteinExistence type="predicted"/>
<name>A0A6L2L8N9_TANCI</name>
<feature type="compositionally biased region" description="Basic and acidic residues" evidence="1">
    <location>
        <begin position="260"/>
        <end position="272"/>
    </location>
</feature>
<comment type="caution">
    <text evidence="2">The sequence shown here is derived from an EMBL/GenBank/DDBJ whole genome shotgun (WGS) entry which is preliminary data.</text>
</comment>